<sequence>MRVDPCYFCGRPAYPSKGIQFVRNDGRAFRFCRSKCHKNYKLRRNPRRLGWTKASRIQAGKEMVCDSTLLFGARRNVPQRYNRDLVNKTLDAMKRVSEIRARRERAFYKKRMAGKRAREVAQARKLVAENEHLLPRLRGSELRKIEEERALAAAAGMEIDEDERVRNEAVATKWKSKAFGGEQRRLKVKFDGDVVEE</sequence>
<dbReference type="InterPro" id="IPR011017">
    <property type="entry name" value="TRASH_dom"/>
</dbReference>
<comment type="similarity">
    <text evidence="1">Belongs to the eukaryotic ribosomal protein eL24 family.</text>
</comment>
<gene>
    <name evidence="5" type="ORF">S7711_02283</name>
</gene>
<feature type="domain" description="TRASH" evidence="4">
    <location>
        <begin position="6"/>
        <end position="44"/>
    </location>
</feature>
<evidence type="ECO:0000256" key="1">
    <source>
        <dbReference type="ARBA" id="ARBA00005647"/>
    </source>
</evidence>
<dbReference type="Gene3D" id="2.30.170.20">
    <property type="entry name" value="Ribosomal protein L24e"/>
    <property type="match status" value="1"/>
</dbReference>
<dbReference type="Proteomes" id="UP000028045">
    <property type="component" value="Unassembled WGS sequence"/>
</dbReference>
<dbReference type="CDD" id="cd00472">
    <property type="entry name" value="Ribosomal_L24e_L24"/>
    <property type="match status" value="1"/>
</dbReference>
<dbReference type="PANTHER" id="PTHR10792">
    <property type="entry name" value="60S RIBOSOMAL PROTEIN L24"/>
    <property type="match status" value="1"/>
</dbReference>
<dbReference type="FunFam" id="2.30.170.20:FF:000001">
    <property type="entry name" value="probable ribosome biogenesis protein RLP24"/>
    <property type="match status" value="1"/>
</dbReference>
<dbReference type="PANTHER" id="PTHR10792:SF8">
    <property type="entry name" value="RIBOSOME BIOGENESIS PROTEIN RLP24-RELATED"/>
    <property type="match status" value="1"/>
</dbReference>
<evidence type="ECO:0000256" key="2">
    <source>
        <dbReference type="ARBA" id="ARBA00018397"/>
    </source>
</evidence>
<organism evidence="5 6">
    <name type="scientific">Stachybotrys chartarum (strain CBS 109288 / IBT 7711)</name>
    <name type="common">Toxic black mold</name>
    <name type="synonym">Stilbospora chartarum</name>
    <dbReference type="NCBI Taxonomy" id="1280523"/>
    <lineage>
        <taxon>Eukaryota</taxon>
        <taxon>Fungi</taxon>
        <taxon>Dikarya</taxon>
        <taxon>Ascomycota</taxon>
        <taxon>Pezizomycotina</taxon>
        <taxon>Sordariomycetes</taxon>
        <taxon>Hypocreomycetidae</taxon>
        <taxon>Hypocreales</taxon>
        <taxon>Stachybotryaceae</taxon>
        <taxon>Stachybotrys</taxon>
    </lineage>
</organism>
<protein>
    <recommendedName>
        <fullName evidence="2">Ribosome biogenesis protein RLP24</fullName>
    </recommendedName>
</protein>
<reference evidence="5 6" key="1">
    <citation type="journal article" date="2014" name="BMC Genomics">
        <title>Comparative genome sequencing reveals chemotype-specific gene clusters in the toxigenic black mold Stachybotrys.</title>
        <authorList>
            <person name="Semeiks J."/>
            <person name="Borek D."/>
            <person name="Otwinowski Z."/>
            <person name="Grishin N.V."/>
        </authorList>
    </citation>
    <scope>NUCLEOTIDE SEQUENCE [LARGE SCALE GENOMIC DNA]</scope>
    <source>
        <strain evidence="6">CBS 109288 / IBT 7711</strain>
    </source>
</reference>
<dbReference type="HOGENOM" id="CLU_089419_0_0_1"/>
<dbReference type="InterPro" id="IPR038630">
    <property type="entry name" value="L24e/L24_sf"/>
</dbReference>
<keyword evidence="3" id="KW-0690">Ribosome biogenesis</keyword>
<dbReference type="InterPro" id="IPR056366">
    <property type="entry name" value="Ribosomal_eL24"/>
</dbReference>
<keyword evidence="6" id="KW-1185">Reference proteome</keyword>
<evidence type="ECO:0000313" key="5">
    <source>
        <dbReference type="EMBL" id="KEY71169.1"/>
    </source>
</evidence>
<evidence type="ECO:0000256" key="3">
    <source>
        <dbReference type="ARBA" id="ARBA00022517"/>
    </source>
</evidence>
<dbReference type="GO" id="GO:1902626">
    <property type="term" value="P:assembly of large subunit precursor of preribosome"/>
    <property type="evidence" value="ECO:0007669"/>
    <property type="project" value="UniProtKB-ARBA"/>
</dbReference>
<name>A0A084B0U0_STACB</name>
<dbReference type="GO" id="GO:0005730">
    <property type="term" value="C:nucleolus"/>
    <property type="evidence" value="ECO:0007669"/>
    <property type="project" value="TreeGrafter"/>
</dbReference>
<proteinExistence type="inferred from homology"/>
<evidence type="ECO:0000259" key="4">
    <source>
        <dbReference type="SMART" id="SM00746"/>
    </source>
</evidence>
<dbReference type="SMART" id="SM00746">
    <property type="entry name" value="TRASH"/>
    <property type="match status" value="1"/>
</dbReference>
<dbReference type="GO" id="GO:0003735">
    <property type="term" value="F:structural constituent of ribosome"/>
    <property type="evidence" value="ECO:0007669"/>
    <property type="project" value="InterPro"/>
</dbReference>
<dbReference type="Pfam" id="PF01246">
    <property type="entry name" value="Ribosomal_L24e"/>
    <property type="match status" value="1"/>
</dbReference>
<accession>A0A084B0U0</accession>
<dbReference type="AlphaFoldDB" id="A0A084B0U0"/>
<dbReference type="InterPro" id="IPR000988">
    <property type="entry name" value="Ribosomal_eL24-rel_N"/>
</dbReference>
<evidence type="ECO:0000313" key="6">
    <source>
        <dbReference type="Proteomes" id="UP000028045"/>
    </source>
</evidence>
<dbReference type="SUPFAM" id="SSF57716">
    <property type="entry name" value="Glucocorticoid receptor-like (DNA-binding domain)"/>
    <property type="match status" value="1"/>
</dbReference>
<dbReference type="EMBL" id="KL648338">
    <property type="protein sequence ID" value="KEY71169.1"/>
    <property type="molecule type" value="Genomic_DNA"/>
</dbReference>
<dbReference type="OrthoDB" id="10262490at2759"/>